<evidence type="ECO:0000256" key="3">
    <source>
        <dbReference type="ARBA" id="ARBA00022692"/>
    </source>
</evidence>
<dbReference type="InterPro" id="IPR001611">
    <property type="entry name" value="Leu-rich_rpt"/>
</dbReference>
<dbReference type="Gene3D" id="3.80.10.10">
    <property type="entry name" value="Ribonuclease Inhibitor"/>
    <property type="match status" value="1"/>
</dbReference>
<evidence type="ECO:0000256" key="5">
    <source>
        <dbReference type="ARBA" id="ARBA00022737"/>
    </source>
</evidence>
<evidence type="ECO:0000313" key="11">
    <source>
        <dbReference type="Proteomes" id="UP000250321"/>
    </source>
</evidence>
<evidence type="ECO:0000256" key="9">
    <source>
        <dbReference type="ARBA" id="ARBA00023180"/>
    </source>
</evidence>
<sequence length="210" mass="23555">MFLQFNNLQGSLPPSLMNCTNLVELNLGLNLFEGNISTLDFSKLVKLTEIDLGHNNFTGFWPVSLYSCKSLKAIRLSKNNLEGQIQPEILSLQFLSFLSISYTRLTNATGAIKILMGCKSLKVLLLSSTFYLGEEIPALDNMDDFDGFQNLQMLDLSNCKLSGQIPAWLSKLKKLEVLILNFNRITGPIPSWLGTSKALCCRIRIKPNFR</sequence>
<dbReference type="Pfam" id="PF12799">
    <property type="entry name" value="LRR_4"/>
    <property type="match status" value="1"/>
</dbReference>
<dbReference type="OrthoDB" id="1740823at2759"/>
<comment type="subcellular location">
    <subcellularLocation>
        <location evidence="1">Membrane</location>
        <topology evidence="1">Single-pass type I membrane protein</topology>
    </subcellularLocation>
</comment>
<dbReference type="PANTHER" id="PTHR27000:SF642">
    <property type="entry name" value="INACTIVE LEUCINE-RICH REPEAT RECEPTOR KINASE XIAO-RELATED"/>
    <property type="match status" value="1"/>
</dbReference>
<evidence type="ECO:0000256" key="7">
    <source>
        <dbReference type="ARBA" id="ARBA00023136"/>
    </source>
</evidence>
<dbReference type="Pfam" id="PF00560">
    <property type="entry name" value="LRR_1"/>
    <property type="match status" value="1"/>
</dbReference>
<gene>
    <name evidence="10" type="ORF">Pyn_36777</name>
</gene>
<dbReference type="AlphaFoldDB" id="A0A314Z3P7"/>
<evidence type="ECO:0000256" key="4">
    <source>
        <dbReference type="ARBA" id="ARBA00022729"/>
    </source>
</evidence>
<evidence type="ECO:0000256" key="8">
    <source>
        <dbReference type="ARBA" id="ARBA00023170"/>
    </source>
</evidence>
<keyword evidence="4" id="KW-0732">Signal</keyword>
<keyword evidence="2" id="KW-0433">Leucine-rich repeat</keyword>
<evidence type="ECO:0000256" key="6">
    <source>
        <dbReference type="ARBA" id="ARBA00022989"/>
    </source>
</evidence>
<organism evidence="10 11">
    <name type="scientific">Prunus yedoensis var. nudiflora</name>
    <dbReference type="NCBI Taxonomy" id="2094558"/>
    <lineage>
        <taxon>Eukaryota</taxon>
        <taxon>Viridiplantae</taxon>
        <taxon>Streptophyta</taxon>
        <taxon>Embryophyta</taxon>
        <taxon>Tracheophyta</taxon>
        <taxon>Spermatophyta</taxon>
        <taxon>Magnoliopsida</taxon>
        <taxon>eudicotyledons</taxon>
        <taxon>Gunneridae</taxon>
        <taxon>Pentapetalae</taxon>
        <taxon>rosids</taxon>
        <taxon>fabids</taxon>
        <taxon>Rosales</taxon>
        <taxon>Rosaceae</taxon>
        <taxon>Amygdaloideae</taxon>
        <taxon>Amygdaleae</taxon>
        <taxon>Prunus</taxon>
    </lineage>
</organism>
<dbReference type="PANTHER" id="PTHR27000">
    <property type="entry name" value="LEUCINE-RICH REPEAT RECEPTOR-LIKE PROTEIN KINASE FAMILY PROTEIN-RELATED"/>
    <property type="match status" value="1"/>
</dbReference>
<evidence type="ECO:0000256" key="1">
    <source>
        <dbReference type="ARBA" id="ARBA00004479"/>
    </source>
</evidence>
<dbReference type="InterPro" id="IPR025875">
    <property type="entry name" value="Leu-rich_rpt_4"/>
</dbReference>
<dbReference type="Proteomes" id="UP000250321">
    <property type="component" value="Unassembled WGS sequence"/>
</dbReference>
<keyword evidence="8 10" id="KW-0675">Receptor</keyword>
<comment type="caution">
    <text evidence="10">The sequence shown here is derived from an EMBL/GenBank/DDBJ whole genome shotgun (WGS) entry which is preliminary data.</text>
</comment>
<dbReference type="STRING" id="2094558.A0A314Z3P7"/>
<dbReference type="EMBL" id="PJQY01000330">
    <property type="protein sequence ID" value="PQQ12867.1"/>
    <property type="molecule type" value="Genomic_DNA"/>
</dbReference>
<proteinExistence type="predicted"/>
<keyword evidence="11" id="KW-1185">Reference proteome</keyword>
<accession>A0A314Z3P7</accession>
<dbReference type="SUPFAM" id="SSF52058">
    <property type="entry name" value="L domain-like"/>
    <property type="match status" value="1"/>
</dbReference>
<protein>
    <submittedName>
        <fullName evidence="10">Receptor-like protein 2</fullName>
    </submittedName>
</protein>
<keyword evidence="3" id="KW-0812">Transmembrane</keyword>
<evidence type="ECO:0000313" key="10">
    <source>
        <dbReference type="EMBL" id="PQQ12867.1"/>
    </source>
</evidence>
<keyword evidence="5" id="KW-0677">Repeat</keyword>
<name>A0A314Z3P7_PRUYE</name>
<keyword evidence="6" id="KW-1133">Transmembrane helix</keyword>
<evidence type="ECO:0000256" key="2">
    <source>
        <dbReference type="ARBA" id="ARBA00022614"/>
    </source>
</evidence>
<reference evidence="10 11" key="1">
    <citation type="submission" date="2018-02" db="EMBL/GenBank/DDBJ databases">
        <title>Draft genome of wild Prunus yedoensis var. nudiflora.</title>
        <authorList>
            <person name="Baek S."/>
            <person name="Kim J.-H."/>
            <person name="Choi K."/>
            <person name="Kim G.-B."/>
            <person name="Cho A."/>
            <person name="Jang H."/>
            <person name="Shin C.-H."/>
            <person name="Yu H.-J."/>
            <person name="Mun J.-H."/>
        </authorList>
    </citation>
    <scope>NUCLEOTIDE SEQUENCE [LARGE SCALE GENOMIC DNA]</scope>
    <source>
        <strain evidence="11">cv. Jeju island</strain>
        <tissue evidence="10">Leaf</tissue>
    </source>
</reference>
<dbReference type="InterPro" id="IPR032675">
    <property type="entry name" value="LRR_dom_sf"/>
</dbReference>
<keyword evidence="7" id="KW-0472">Membrane</keyword>
<dbReference type="GO" id="GO:0016020">
    <property type="term" value="C:membrane"/>
    <property type="evidence" value="ECO:0007669"/>
    <property type="project" value="UniProtKB-SubCell"/>
</dbReference>
<keyword evidence="9" id="KW-0325">Glycoprotein</keyword>